<feature type="transmembrane region" description="Helical" evidence="2">
    <location>
        <begin position="12"/>
        <end position="30"/>
    </location>
</feature>
<dbReference type="AlphaFoldDB" id="A0A075JC70"/>
<protein>
    <recommendedName>
        <fullName evidence="5">DUF3099 domain-containing protein</fullName>
    </recommendedName>
</protein>
<dbReference type="RefSeq" id="WP_038566485.1">
    <property type="nucleotide sequence ID" value="NZ_CP008889.1"/>
</dbReference>
<keyword evidence="2" id="KW-1133">Transmembrane helix</keyword>
<dbReference type="Proteomes" id="UP000027986">
    <property type="component" value="Chromosome"/>
</dbReference>
<evidence type="ECO:0000313" key="3">
    <source>
        <dbReference type="EMBL" id="AIF39871.1"/>
    </source>
</evidence>
<reference evidence="3 4" key="1">
    <citation type="submission" date="2014-07" db="EMBL/GenBank/DDBJ databases">
        <title>Genome Sequencing of Dermacoccus nishinomiyaensis.</title>
        <authorList>
            <person name="Hong K.W."/>
            <person name="Chan K.G."/>
        </authorList>
    </citation>
    <scope>NUCLEOTIDE SEQUENCE [LARGE SCALE GENOMIC DNA]</scope>
    <source>
        <strain evidence="3 4">M25</strain>
    </source>
</reference>
<dbReference type="KEGG" id="dni:HX89_01480"/>
<accession>A0A075JC70</accession>
<organism evidence="3 4">
    <name type="scientific">Dermacoccus nishinomiyaensis</name>
    <dbReference type="NCBI Taxonomy" id="1274"/>
    <lineage>
        <taxon>Bacteria</taxon>
        <taxon>Bacillati</taxon>
        <taxon>Actinomycetota</taxon>
        <taxon>Actinomycetes</taxon>
        <taxon>Micrococcales</taxon>
        <taxon>Dermacoccaceae</taxon>
        <taxon>Dermacoccus</taxon>
    </lineage>
</organism>
<evidence type="ECO:0008006" key="5">
    <source>
        <dbReference type="Google" id="ProtNLM"/>
    </source>
</evidence>
<proteinExistence type="predicted"/>
<name>A0A075JC70_9MICO</name>
<sequence>MKASSNSTAQKLLAISGSLALIVFLVLGFAFHAWPIAWVAFLVPGMIRTWMAVEAPEKQHGYGIGADDESKPYPYSDDPGAAPPAPRQ</sequence>
<evidence type="ECO:0000313" key="4">
    <source>
        <dbReference type="Proteomes" id="UP000027986"/>
    </source>
</evidence>
<gene>
    <name evidence="3" type="ORF">HX89_01480</name>
</gene>
<dbReference type="OrthoDB" id="9940213at2"/>
<dbReference type="EMBL" id="CP008889">
    <property type="protein sequence ID" value="AIF39871.1"/>
    <property type="molecule type" value="Genomic_DNA"/>
</dbReference>
<evidence type="ECO:0000256" key="1">
    <source>
        <dbReference type="SAM" id="MobiDB-lite"/>
    </source>
</evidence>
<dbReference type="HOGENOM" id="CLU_2463979_0_0_11"/>
<keyword evidence="4" id="KW-1185">Reference proteome</keyword>
<keyword evidence="2" id="KW-0812">Transmembrane</keyword>
<feature type="region of interest" description="Disordered" evidence="1">
    <location>
        <begin position="61"/>
        <end position="88"/>
    </location>
</feature>
<dbReference type="GeneID" id="41839919"/>
<evidence type="ECO:0000256" key="2">
    <source>
        <dbReference type="SAM" id="Phobius"/>
    </source>
</evidence>
<keyword evidence="2" id="KW-0472">Membrane</keyword>